<dbReference type="Gene3D" id="3.40.50.300">
    <property type="entry name" value="P-loop containing nucleotide triphosphate hydrolases"/>
    <property type="match status" value="1"/>
</dbReference>
<dbReference type="Proteomes" id="UP001479436">
    <property type="component" value="Unassembled WGS sequence"/>
</dbReference>
<dbReference type="PANTHER" id="PTHR10751">
    <property type="entry name" value="GUANYLATE BINDING PROTEIN"/>
    <property type="match status" value="1"/>
</dbReference>
<name>A0ABR2WNM1_9FUNG</name>
<evidence type="ECO:0000313" key="5">
    <source>
        <dbReference type="Proteomes" id="UP001479436"/>
    </source>
</evidence>
<keyword evidence="5" id="KW-1185">Reference proteome</keyword>
<dbReference type="InterPro" id="IPR015894">
    <property type="entry name" value="Guanylate-bd_N"/>
</dbReference>
<reference evidence="4 5" key="1">
    <citation type="submission" date="2023-04" db="EMBL/GenBank/DDBJ databases">
        <title>Genome of Basidiobolus ranarum AG-B5.</title>
        <authorList>
            <person name="Stajich J.E."/>
            <person name="Carter-House D."/>
            <person name="Gryganskyi A."/>
        </authorList>
    </citation>
    <scope>NUCLEOTIDE SEQUENCE [LARGE SCALE GENOMIC DNA]</scope>
    <source>
        <strain evidence="4 5">AG-B5</strain>
    </source>
</reference>
<keyword evidence="2" id="KW-0175">Coiled coil</keyword>
<dbReference type="EMBL" id="JASJQH010000736">
    <property type="protein sequence ID" value="KAK9763084.1"/>
    <property type="molecule type" value="Genomic_DNA"/>
</dbReference>
<keyword evidence="1" id="KW-0378">Hydrolase</keyword>
<protein>
    <recommendedName>
        <fullName evidence="3">Guanylate-binding protein N-terminal domain-containing protein</fullName>
    </recommendedName>
</protein>
<dbReference type="Pfam" id="PF02263">
    <property type="entry name" value="GBP"/>
    <property type="match status" value="1"/>
</dbReference>
<dbReference type="SUPFAM" id="SSF48340">
    <property type="entry name" value="Interferon-induced guanylate-binding protein 1 (GBP1), C-terminal domain"/>
    <property type="match status" value="1"/>
</dbReference>
<sequence length="441" mass="51341">MLDLNELIQSGSDTSKISNSQNNSATLFEYLPQFLWVIRDFTLKFPEGITTARDYMLQALTTELDSSTPKKVSLRMRKELAEVDEIRRTIVSSFNNIDCHTMPLPISNPEAVGFPDVPSAMQALDTIPYEKLSKNFLQTMEEFNSKAFSMLSLKRLKDGTLMNGTSFSHLVKIYANQINSSGIVRISEAYQYMVKEVAQKTMEQAITKYRKYMQYLLRHPDNKSASDSFLNHCNLVSFNKSIEILRRDLLGTTNQIENAIKNFKKNIIHLNHEQQLDKNCVFAEFSLQNSQLIAKENEELIKTLWRDTVELRLTGEGAEFASQYDYSEATQKFARDYFMSCIPGKQANELYIQYCDKIQQNGQRMQWIFRQKEMLANQVLQSEAETNRIKQSSAEAIQEAERLFNDIEGIQNKHHKFQNELEEKLRLKERELSRLRDRLWH</sequence>
<dbReference type="Gene3D" id="1.20.1000.10">
    <property type="entry name" value="Guanylate-binding protein, C-terminal domain"/>
    <property type="match status" value="1"/>
</dbReference>
<dbReference type="InterPro" id="IPR036543">
    <property type="entry name" value="Guanylate-bd_C_sf"/>
</dbReference>
<evidence type="ECO:0000256" key="2">
    <source>
        <dbReference type="SAM" id="Coils"/>
    </source>
</evidence>
<organism evidence="4 5">
    <name type="scientific">Basidiobolus ranarum</name>
    <dbReference type="NCBI Taxonomy" id="34480"/>
    <lineage>
        <taxon>Eukaryota</taxon>
        <taxon>Fungi</taxon>
        <taxon>Fungi incertae sedis</taxon>
        <taxon>Zoopagomycota</taxon>
        <taxon>Entomophthoromycotina</taxon>
        <taxon>Basidiobolomycetes</taxon>
        <taxon>Basidiobolales</taxon>
        <taxon>Basidiobolaceae</taxon>
        <taxon>Basidiobolus</taxon>
    </lineage>
</organism>
<evidence type="ECO:0000259" key="3">
    <source>
        <dbReference type="Pfam" id="PF02263"/>
    </source>
</evidence>
<evidence type="ECO:0000313" key="4">
    <source>
        <dbReference type="EMBL" id="KAK9763084.1"/>
    </source>
</evidence>
<comment type="caution">
    <text evidence="4">The sequence shown here is derived from an EMBL/GenBank/DDBJ whole genome shotgun (WGS) entry which is preliminary data.</text>
</comment>
<gene>
    <name evidence="4" type="ORF">K7432_010563</name>
</gene>
<feature type="domain" description="Guanylate-binding protein N-terminal" evidence="3">
    <location>
        <begin position="4"/>
        <end position="150"/>
    </location>
</feature>
<feature type="coiled-coil region" evidence="2">
    <location>
        <begin position="393"/>
        <end position="438"/>
    </location>
</feature>
<dbReference type="InterPro" id="IPR027417">
    <property type="entry name" value="P-loop_NTPase"/>
</dbReference>
<evidence type="ECO:0000256" key="1">
    <source>
        <dbReference type="ARBA" id="ARBA00022801"/>
    </source>
</evidence>
<proteinExistence type="predicted"/>
<accession>A0ABR2WNM1</accession>